<dbReference type="Proteomes" id="UP000580130">
    <property type="component" value="Unassembled WGS sequence"/>
</dbReference>
<reference evidence="3 4" key="1">
    <citation type="submission" date="2020-04" db="EMBL/GenBank/DDBJ databases">
        <authorList>
            <person name="Hitch T.C.A."/>
            <person name="Wylensek D."/>
            <person name="Clavel T."/>
        </authorList>
    </citation>
    <scope>NUCLEOTIDE SEQUENCE [LARGE SCALE GENOMIC DNA]</scope>
    <source>
        <strain evidence="3 4">BSM-383-APC-5F</strain>
    </source>
</reference>
<keyword evidence="2" id="KW-0812">Transmembrane</keyword>
<dbReference type="AlphaFoldDB" id="A0A848CJ11"/>
<comment type="caution">
    <text evidence="3">The sequence shown here is derived from an EMBL/GenBank/DDBJ whole genome shotgun (WGS) entry which is preliminary data.</text>
</comment>
<keyword evidence="2" id="KW-0472">Membrane</keyword>
<evidence type="ECO:0000256" key="2">
    <source>
        <dbReference type="SAM" id="Phobius"/>
    </source>
</evidence>
<evidence type="ECO:0000256" key="1">
    <source>
        <dbReference type="SAM" id="MobiDB-lite"/>
    </source>
</evidence>
<dbReference type="RefSeq" id="WP_168933883.1">
    <property type="nucleotide sequence ID" value="NZ_JAAIMA010000015.1"/>
</dbReference>
<evidence type="ECO:0000313" key="4">
    <source>
        <dbReference type="Proteomes" id="UP000580130"/>
    </source>
</evidence>
<accession>A0A848CJ11</accession>
<dbReference type="EMBL" id="JABAFX010000023">
    <property type="protein sequence ID" value="NME57706.1"/>
    <property type="molecule type" value="Genomic_DNA"/>
</dbReference>
<keyword evidence="2" id="KW-1133">Transmembrane helix</keyword>
<name>A0A848CJ11_9FIRM</name>
<organism evidence="3 4">
    <name type="scientific">Dorea formicigenerans</name>
    <dbReference type="NCBI Taxonomy" id="39486"/>
    <lineage>
        <taxon>Bacteria</taxon>
        <taxon>Bacillati</taxon>
        <taxon>Bacillota</taxon>
        <taxon>Clostridia</taxon>
        <taxon>Lachnospirales</taxon>
        <taxon>Lachnospiraceae</taxon>
        <taxon>Dorea</taxon>
    </lineage>
</organism>
<protein>
    <recommendedName>
        <fullName evidence="5">LPXTG cell wall anchor domain-containing protein</fullName>
    </recommendedName>
</protein>
<feature type="region of interest" description="Disordered" evidence="1">
    <location>
        <begin position="48"/>
        <end position="71"/>
    </location>
</feature>
<feature type="compositionally biased region" description="Basic and acidic residues" evidence="1">
    <location>
        <begin position="49"/>
        <end position="61"/>
    </location>
</feature>
<sequence length="102" mass="10931">MILQNRLKIKEGTKLVAAPVTYKIIEGAAGTYTINADGSAETTLTVAQKDTKDTGKTDVGKKPASKSAKTGDNSNLIAWCILLAASVCIVGSLRVIRRQRRR</sequence>
<proteinExistence type="predicted"/>
<evidence type="ECO:0000313" key="3">
    <source>
        <dbReference type="EMBL" id="NME57706.1"/>
    </source>
</evidence>
<gene>
    <name evidence="3" type="ORF">HF855_09825</name>
</gene>
<evidence type="ECO:0008006" key="5">
    <source>
        <dbReference type="Google" id="ProtNLM"/>
    </source>
</evidence>
<feature type="transmembrane region" description="Helical" evidence="2">
    <location>
        <begin position="76"/>
        <end position="96"/>
    </location>
</feature>